<evidence type="ECO:0000256" key="7">
    <source>
        <dbReference type="SAM" id="Phobius"/>
    </source>
</evidence>
<evidence type="ECO:0000256" key="6">
    <source>
        <dbReference type="ARBA" id="ARBA00023136"/>
    </source>
</evidence>
<evidence type="ECO:0000313" key="10">
    <source>
        <dbReference type="EMBL" id="NGN62450.1"/>
    </source>
</evidence>
<proteinExistence type="predicted"/>
<dbReference type="GO" id="GO:0034040">
    <property type="term" value="F:ATPase-coupled lipid transmembrane transporter activity"/>
    <property type="evidence" value="ECO:0007669"/>
    <property type="project" value="TreeGrafter"/>
</dbReference>
<dbReference type="EMBL" id="JAAKZV010000002">
    <property type="protein sequence ID" value="NGN62450.1"/>
    <property type="molecule type" value="Genomic_DNA"/>
</dbReference>
<dbReference type="Proteomes" id="UP000481583">
    <property type="component" value="Unassembled WGS sequence"/>
</dbReference>
<evidence type="ECO:0000313" key="11">
    <source>
        <dbReference type="Proteomes" id="UP000481583"/>
    </source>
</evidence>
<feature type="transmembrane region" description="Helical" evidence="7">
    <location>
        <begin position="294"/>
        <end position="318"/>
    </location>
</feature>
<dbReference type="InterPro" id="IPR003593">
    <property type="entry name" value="AAA+_ATPase"/>
</dbReference>
<sequence length="618" mass="65625">MPDPKGPKSGGAPTLRDQARATALLITTAIRADPRRAVLVLLLAPAVGACTVGAALAIRMATDAAVRQDAGAALRAAALLLAAVAITHAAGTYVSRLRITLQQQVGLLLDQRLMTLTTGIPNLSHHEHPAHLDRMELLRNQRGLLGSAFGALVENLRAVCGLGAAIAVLASIHPAATALPLFALPAIAASRSGSRRMGEVDERTAEADRLRRSLFALACSPQAAAEIRVYRTAAELRRRHDHLQDEVDRARDRAQLRVTARLAAGWLVFGAGFLAAVLLAVRSVARGTGTPGDVVLTLMTGAQLLGTVSGVIGLAGWLQQAMRAAGYFLWLSDHATAQEQQQPPDRAVPLPTPRPGHDLTLHRLSFTYPGTDRPVLKDLSLRIPPGTTLALVGENGAGKTTLAKLLCRMYEPTSGTLRYAGRDLRSWPAATWRQALTACFQDFQRFEFTLRTAVGIGDLPRADDADAVSEGLARGGGADLPADLPHGLDTQLGPAFPGGTDLSAGQWQKVALSRALMRHDPALLVLDEPAAGLDPASEHALFTRYTQAARTSRTPPITVLISHRFTTVRMADLIAVLDAGTITELGTHEQLLSAGGRYANLYALGTRGYATTDTPQPR</sequence>
<reference evidence="10 11" key="1">
    <citation type="submission" date="2020-02" db="EMBL/GenBank/DDBJ databases">
        <title>Whole-genome analyses of novel actinobacteria.</title>
        <authorList>
            <person name="Sahin N."/>
        </authorList>
    </citation>
    <scope>NUCLEOTIDE SEQUENCE [LARGE SCALE GENOMIC DNA]</scope>
    <source>
        <strain evidence="10 11">A7024</strain>
    </source>
</reference>
<dbReference type="SMART" id="SM00382">
    <property type="entry name" value="AAA"/>
    <property type="match status" value="1"/>
</dbReference>
<evidence type="ECO:0000256" key="3">
    <source>
        <dbReference type="ARBA" id="ARBA00022741"/>
    </source>
</evidence>
<dbReference type="InterPro" id="IPR027417">
    <property type="entry name" value="P-loop_NTPase"/>
</dbReference>
<keyword evidence="6 7" id="KW-0472">Membrane</keyword>
<dbReference type="GO" id="GO:0016887">
    <property type="term" value="F:ATP hydrolysis activity"/>
    <property type="evidence" value="ECO:0007669"/>
    <property type="project" value="InterPro"/>
</dbReference>
<keyword evidence="5 7" id="KW-1133">Transmembrane helix</keyword>
<dbReference type="AlphaFoldDB" id="A0A6G4TSC4"/>
<keyword evidence="3" id="KW-0547">Nucleotide-binding</keyword>
<evidence type="ECO:0000259" key="8">
    <source>
        <dbReference type="PROSITE" id="PS50893"/>
    </source>
</evidence>
<keyword evidence="11" id="KW-1185">Reference proteome</keyword>
<dbReference type="InterPro" id="IPR036640">
    <property type="entry name" value="ABC1_TM_sf"/>
</dbReference>
<evidence type="ECO:0000256" key="5">
    <source>
        <dbReference type="ARBA" id="ARBA00022989"/>
    </source>
</evidence>
<name>A0A6G4TSC4_9ACTN</name>
<dbReference type="InterPro" id="IPR011527">
    <property type="entry name" value="ABC1_TM_dom"/>
</dbReference>
<comment type="subcellular location">
    <subcellularLocation>
        <location evidence="1">Cell membrane</location>
        <topology evidence="1">Multi-pass membrane protein</topology>
    </subcellularLocation>
</comment>
<dbReference type="PROSITE" id="PS50929">
    <property type="entry name" value="ABC_TM1F"/>
    <property type="match status" value="1"/>
</dbReference>
<dbReference type="GO" id="GO:0140359">
    <property type="term" value="F:ABC-type transporter activity"/>
    <property type="evidence" value="ECO:0007669"/>
    <property type="project" value="InterPro"/>
</dbReference>
<dbReference type="SUPFAM" id="SSF52540">
    <property type="entry name" value="P-loop containing nucleoside triphosphate hydrolases"/>
    <property type="match status" value="1"/>
</dbReference>
<evidence type="ECO:0000259" key="9">
    <source>
        <dbReference type="PROSITE" id="PS50929"/>
    </source>
</evidence>
<dbReference type="SUPFAM" id="SSF90123">
    <property type="entry name" value="ABC transporter transmembrane region"/>
    <property type="match status" value="1"/>
</dbReference>
<dbReference type="Pfam" id="PF00005">
    <property type="entry name" value="ABC_tran"/>
    <property type="match status" value="1"/>
</dbReference>
<dbReference type="PANTHER" id="PTHR24221">
    <property type="entry name" value="ATP-BINDING CASSETTE SUB-FAMILY B"/>
    <property type="match status" value="1"/>
</dbReference>
<dbReference type="InterPro" id="IPR017871">
    <property type="entry name" value="ABC_transporter-like_CS"/>
</dbReference>
<dbReference type="RefSeq" id="WP_165229791.1">
    <property type="nucleotide sequence ID" value="NZ_JAAKZV010000002.1"/>
</dbReference>
<feature type="domain" description="ABC transmembrane type-1" evidence="9">
    <location>
        <begin position="38"/>
        <end position="320"/>
    </location>
</feature>
<feature type="transmembrane region" description="Helical" evidence="7">
    <location>
        <begin position="38"/>
        <end position="60"/>
    </location>
</feature>
<comment type="caution">
    <text evidence="10">The sequence shown here is derived from an EMBL/GenBank/DDBJ whole genome shotgun (WGS) entry which is preliminary data.</text>
</comment>
<dbReference type="Gene3D" id="1.20.1560.10">
    <property type="entry name" value="ABC transporter type 1, transmembrane domain"/>
    <property type="match status" value="1"/>
</dbReference>
<dbReference type="Gene3D" id="3.40.50.300">
    <property type="entry name" value="P-loop containing nucleotide triphosphate hydrolases"/>
    <property type="match status" value="1"/>
</dbReference>
<keyword evidence="2 7" id="KW-0812">Transmembrane</keyword>
<accession>A0A6G4TSC4</accession>
<feature type="transmembrane region" description="Helical" evidence="7">
    <location>
        <begin position="258"/>
        <end position="282"/>
    </location>
</feature>
<evidence type="ECO:0000256" key="2">
    <source>
        <dbReference type="ARBA" id="ARBA00022692"/>
    </source>
</evidence>
<dbReference type="InterPro" id="IPR003439">
    <property type="entry name" value="ABC_transporter-like_ATP-bd"/>
</dbReference>
<protein>
    <submittedName>
        <fullName evidence="10">ABC transporter ATP-binding protein</fullName>
    </submittedName>
</protein>
<gene>
    <name evidence="10" type="ORF">G5C51_00800</name>
</gene>
<evidence type="ECO:0000256" key="1">
    <source>
        <dbReference type="ARBA" id="ARBA00004651"/>
    </source>
</evidence>
<dbReference type="PROSITE" id="PS00211">
    <property type="entry name" value="ABC_TRANSPORTER_1"/>
    <property type="match status" value="1"/>
</dbReference>
<keyword evidence="4 10" id="KW-0067">ATP-binding</keyword>
<dbReference type="InterPro" id="IPR039421">
    <property type="entry name" value="Type_1_exporter"/>
</dbReference>
<dbReference type="GO" id="GO:0005886">
    <property type="term" value="C:plasma membrane"/>
    <property type="evidence" value="ECO:0007669"/>
    <property type="project" value="UniProtKB-SubCell"/>
</dbReference>
<dbReference type="PANTHER" id="PTHR24221:SF654">
    <property type="entry name" value="ATP-BINDING CASSETTE SUB-FAMILY B MEMBER 6"/>
    <property type="match status" value="1"/>
</dbReference>
<evidence type="ECO:0000256" key="4">
    <source>
        <dbReference type="ARBA" id="ARBA00022840"/>
    </source>
</evidence>
<feature type="domain" description="ABC transporter" evidence="8">
    <location>
        <begin position="359"/>
        <end position="604"/>
    </location>
</feature>
<organism evidence="10 11">
    <name type="scientific">Streptomyces coryli</name>
    <dbReference type="NCBI Taxonomy" id="1128680"/>
    <lineage>
        <taxon>Bacteria</taxon>
        <taxon>Bacillati</taxon>
        <taxon>Actinomycetota</taxon>
        <taxon>Actinomycetes</taxon>
        <taxon>Kitasatosporales</taxon>
        <taxon>Streptomycetaceae</taxon>
        <taxon>Streptomyces</taxon>
    </lineage>
</organism>
<dbReference type="GO" id="GO:0005524">
    <property type="term" value="F:ATP binding"/>
    <property type="evidence" value="ECO:0007669"/>
    <property type="project" value="UniProtKB-KW"/>
</dbReference>
<dbReference type="PROSITE" id="PS50893">
    <property type="entry name" value="ABC_TRANSPORTER_2"/>
    <property type="match status" value="1"/>
</dbReference>
<feature type="transmembrane region" description="Helical" evidence="7">
    <location>
        <begin position="72"/>
        <end position="94"/>
    </location>
</feature>